<evidence type="ECO:0000313" key="1">
    <source>
        <dbReference type="EMBL" id="EAY27963.1"/>
    </source>
</evidence>
<gene>
    <name evidence="1" type="ORF">M23134_02632</name>
</gene>
<dbReference type="EMBL" id="AAWS01000019">
    <property type="protein sequence ID" value="EAY27963.1"/>
    <property type="molecule type" value="Genomic_DNA"/>
</dbReference>
<proteinExistence type="predicted"/>
<dbReference type="Proteomes" id="UP000004095">
    <property type="component" value="Unassembled WGS sequence"/>
</dbReference>
<organism evidence="1 2">
    <name type="scientific">Microscilla marina ATCC 23134</name>
    <dbReference type="NCBI Taxonomy" id="313606"/>
    <lineage>
        <taxon>Bacteria</taxon>
        <taxon>Pseudomonadati</taxon>
        <taxon>Bacteroidota</taxon>
        <taxon>Cytophagia</taxon>
        <taxon>Cytophagales</taxon>
        <taxon>Microscillaceae</taxon>
        <taxon>Microscilla</taxon>
    </lineage>
</organism>
<keyword evidence="2" id="KW-1185">Reference proteome</keyword>
<protein>
    <submittedName>
        <fullName evidence="1">Uncharacterized protein</fullName>
    </submittedName>
</protein>
<name>A1ZNS4_MICM2</name>
<dbReference type="AlphaFoldDB" id="A1ZNS4"/>
<sequence length="37" mass="4246">MFNAALVLICFKIWSNLTIQAKKMTLPLATEFNQAFK</sequence>
<comment type="caution">
    <text evidence="1">The sequence shown here is derived from an EMBL/GenBank/DDBJ whole genome shotgun (WGS) entry which is preliminary data.</text>
</comment>
<accession>A1ZNS4</accession>
<evidence type="ECO:0000313" key="2">
    <source>
        <dbReference type="Proteomes" id="UP000004095"/>
    </source>
</evidence>
<reference evidence="1 2" key="1">
    <citation type="submission" date="2007-01" db="EMBL/GenBank/DDBJ databases">
        <authorList>
            <person name="Haygood M."/>
            <person name="Podell S."/>
            <person name="Anderson C."/>
            <person name="Hopkinson B."/>
            <person name="Roe K."/>
            <person name="Barbeau K."/>
            <person name="Gaasterland T."/>
            <person name="Ferriera S."/>
            <person name="Johnson J."/>
            <person name="Kravitz S."/>
            <person name="Beeson K."/>
            <person name="Sutton G."/>
            <person name="Rogers Y.-H."/>
            <person name="Friedman R."/>
            <person name="Frazier M."/>
            <person name="Venter J.C."/>
        </authorList>
    </citation>
    <scope>NUCLEOTIDE SEQUENCE [LARGE SCALE GENOMIC DNA]</scope>
    <source>
        <strain evidence="1 2">ATCC 23134</strain>
    </source>
</reference>